<feature type="compositionally biased region" description="Acidic residues" evidence="2">
    <location>
        <begin position="196"/>
        <end position="205"/>
    </location>
</feature>
<keyword evidence="1" id="KW-0175">Coiled coil</keyword>
<feature type="region of interest" description="Disordered" evidence="2">
    <location>
        <begin position="392"/>
        <end position="460"/>
    </location>
</feature>
<dbReference type="EMBL" id="QGKY02000089">
    <property type="protein sequence ID" value="KAF2615533.1"/>
    <property type="molecule type" value="Genomic_DNA"/>
</dbReference>
<protein>
    <submittedName>
        <fullName evidence="3">Uncharacterized protein</fullName>
    </submittedName>
</protein>
<comment type="caution">
    <text evidence="3">The sequence shown here is derived from an EMBL/GenBank/DDBJ whole genome shotgun (WGS) entry which is preliminary data.</text>
</comment>
<feature type="region of interest" description="Disordered" evidence="2">
    <location>
        <begin position="130"/>
        <end position="231"/>
    </location>
</feature>
<feature type="compositionally biased region" description="Acidic residues" evidence="2">
    <location>
        <begin position="416"/>
        <end position="425"/>
    </location>
</feature>
<feature type="compositionally biased region" description="Basic and acidic residues" evidence="2">
    <location>
        <begin position="402"/>
        <end position="411"/>
    </location>
</feature>
<proteinExistence type="predicted"/>
<name>A0A8S9MEG5_BRACR</name>
<reference evidence="3" key="1">
    <citation type="submission" date="2019-12" db="EMBL/GenBank/DDBJ databases">
        <title>Genome sequencing and annotation of Brassica cretica.</title>
        <authorList>
            <person name="Studholme D.J."/>
            <person name="Sarris P.F."/>
        </authorList>
    </citation>
    <scope>NUCLEOTIDE SEQUENCE</scope>
    <source>
        <strain evidence="3">PFS-102/07</strain>
        <tissue evidence="3">Leaf</tissue>
    </source>
</reference>
<feature type="compositionally biased region" description="Basic and acidic residues" evidence="2">
    <location>
        <begin position="138"/>
        <end position="150"/>
    </location>
</feature>
<feature type="region of interest" description="Disordered" evidence="2">
    <location>
        <begin position="32"/>
        <end position="64"/>
    </location>
</feature>
<sequence>MHSRLNLYTTSYELRLYCPFLHPKWSSTTRSIRHGRRRLKRHANSSQRRRQQWQNTPAADVSTANAAGVSTANAADVSTANAAANAATLEEFKKMFSAYEKRLEEQDKLVDTLTKKVKTLTARTRAVLPRGSTKIRGRRLDFTTPHDRSGTSRKHPTGQNPSEISLAEGRDPENPLSPIKDTWIDAVERVNLDPSDQSDDTEEDADVHPRRTMSRQTAWEDSPFSKPMTEEEENIFWVKQEKLAEEQAEIIAADADRLERLPIHHATSTAPEIDQLLEETRKTPFTARIAETKVSDLGKIKVPTHNTRSDMAGDDSNAILTPHNGERNNGQNTPAADVSAANAVANAATLEEFKKIFSAYEKISEEQDKLVDTLSKQGKTLLKHLLPKDRTPKTLLSPIKDTGIDEVERVNLDPSDQSDDTEEDADVHPRRTRRQTAWEDSPFSKPMTEEEENIFWVKQE</sequence>
<evidence type="ECO:0000256" key="2">
    <source>
        <dbReference type="SAM" id="MobiDB-lite"/>
    </source>
</evidence>
<gene>
    <name evidence="3" type="ORF">F2Q70_00011693</name>
</gene>
<evidence type="ECO:0000256" key="1">
    <source>
        <dbReference type="SAM" id="Coils"/>
    </source>
</evidence>
<evidence type="ECO:0000313" key="3">
    <source>
        <dbReference type="EMBL" id="KAF2615533.1"/>
    </source>
</evidence>
<feature type="compositionally biased region" description="Basic residues" evidence="2">
    <location>
        <begin position="32"/>
        <end position="51"/>
    </location>
</feature>
<organism evidence="3">
    <name type="scientific">Brassica cretica</name>
    <name type="common">Mustard</name>
    <dbReference type="NCBI Taxonomy" id="69181"/>
    <lineage>
        <taxon>Eukaryota</taxon>
        <taxon>Viridiplantae</taxon>
        <taxon>Streptophyta</taxon>
        <taxon>Embryophyta</taxon>
        <taxon>Tracheophyta</taxon>
        <taxon>Spermatophyta</taxon>
        <taxon>Magnoliopsida</taxon>
        <taxon>eudicotyledons</taxon>
        <taxon>Gunneridae</taxon>
        <taxon>Pentapetalae</taxon>
        <taxon>rosids</taxon>
        <taxon>malvids</taxon>
        <taxon>Brassicales</taxon>
        <taxon>Brassicaceae</taxon>
        <taxon>Brassiceae</taxon>
        <taxon>Brassica</taxon>
    </lineage>
</organism>
<feature type="coiled-coil region" evidence="1">
    <location>
        <begin position="89"/>
        <end position="123"/>
    </location>
</feature>
<feature type="compositionally biased region" description="Basic and acidic residues" evidence="2">
    <location>
        <begin position="182"/>
        <end position="191"/>
    </location>
</feature>
<dbReference type="AlphaFoldDB" id="A0A8S9MEG5"/>
<accession>A0A8S9MEG5</accession>